<dbReference type="Pfam" id="PF03372">
    <property type="entry name" value="Exo_endo_phos"/>
    <property type="match status" value="1"/>
</dbReference>
<comment type="caution">
    <text evidence="2">The sequence shown here is derived from an EMBL/GenBank/DDBJ whole genome shotgun (WGS) entry which is preliminary data.</text>
</comment>
<name>A0A8S3T5X2_MYTED</name>
<sequence>MGQYSNQYDMFKVKFVKESWLDNTVTNAEIHIEGYNIVRLDNSRNGGGVCVFIREDIAFSPRQDLHDDRLEALWIDILIPKTKTITIGTVYRPPKEASFLINFEEILNKLNQLNELYIVGDINKCLLHKKSSLCKNYMNILQMSNLKQLLCEPTRITENSKTLLDHVIVNSEDRVSQSGVIPIGLSDHFITYFTRKFERKTISDSGENLIKIRSTKNYNKEDFCKKLNDANWSELYLCREVNGTWAKRYFYFFLNEAAPKRDIKIKKHTEPWMTSEIIELNQKRDLLLNIYKKKKIVNIFITIIVNAEIKPRER</sequence>
<dbReference type="SUPFAM" id="SSF56219">
    <property type="entry name" value="DNase I-like"/>
    <property type="match status" value="1"/>
</dbReference>
<dbReference type="AlphaFoldDB" id="A0A8S3T5X2"/>
<keyword evidence="3" id="KW-1185">Reference proteome</keyword>
<evidence type="ECO:0000313" key="2">
    <source>
        <dbReference type="EMBL" id="CAG2228848.1"/>
    </source>
</evidence>
<dbReference type="EMBL" id="CAJPWZ010002008">
    <property type="protein sequence ID" value="CAG2228848.1"/>
    <property type="molecule type" value="Genomic_DNA"/>
</dbReference>
<dbReference type="InterPro" id="IPR005135">
    <property type="entry name" value="Endo/exonuclease/phosphatase"/>
</dbReference>
<dbReference type="PANTHER" id="PTHR33776">
    <property type="entry name" value="ENDO/EXONUCLEASE/PHOSPHATASE DOMAIN-CONTAINING PROTEIN"/>
    <property type="match status" value="1"/>
</dbReference>
<feature type="domain" description="Endonuclease/exonuclease/phosphatase" evidence="1">
    <location>
        <begin position="40"/>
        <end position="188"/>
    </location>
</feature>
<organism evidence="2 3">
    <name type="scientific">Mytilus edulis</name>
    <name type="common">Blue mussel</name>
    <dbReference type="NCBI Taxonomy" id="6550"/>
    <lineage>
        <taxon>Eukaryota</taxon>
        <taxon>Metazoa</taxon>
        <taxon>Spiralia</taxon>
        <taxon>Lophotrochozoa</taxon>
        <taxon>Mollusca</taxon>
        <taxon>Bivalvia</taxon>
        <taxon>Autobranchia</taxon>
        <taxon>Pteriomorphia</taxon>
        <taxon>Mytilida</taxon>
        <taxon>Mytiloidea</taxon>
        <taxon>Mytilidae</taxon>
        <taxon>Mytilinae</taxon>
        <taxon>Mytilus</taxon>
    </lineage>
</organism>
<dbReference type="InterPro" id="IPR036691">
    <property type="entry name" value="Endo/exonu/phosph_ase_sf"/>
</dbReference>
<dbReference type="Gene3D" id="3.60.10.10">
    <property type="entry name" value="Endonuclease/exonuclease/phosphatase"/>
    <property type="match status" value="1"/>
</dbReference>
<gene>
    <name evidence="2" type="ORF">MEDL_41776</name>
</gene>
<dbReference type="Proteomes" id="UP000683360">
    <property type="component" value="Unassembled WGS sequence"/>
</dbReference>
<dbReference type="OrthoDB" id="6158007at2759"/>
<evidence type="ECO:0000259" key="1">
    <source>
        <dbReference type="Pfam" id="PF03372"/>
    </source>
</evidence>
<dbReference type="PANTHER" id="PTHR33776:SF4">
    <property type="entry name" value="ENDONUCLEASE_EXONUCLEASE_PHOSPHATASE DOMAIN-CONTAINING PROTEIN"/>
    <property type="match status" value="1"/>
</dbReference>
<accession>A0A8S3T5X2</accession>
<proteinExistence type="predicted"/>
<reference evidence="2" key="1">
    <citation type="submission" date="2021-03" db="EMBL/GenBank/DDBJ databases">
        <authorList>
            <person name="Bekaert M."/>
        </authorList>
    </citation>
    <scope>NUCLEOTIDE SEQUENCE</scope>
</reference>
<dbReference type="GO" id="GO:0003824">
    <property type="term" value="F:catalytic activity"/>
    <property type="evidence" value="ECO:0007669"/>
    <property type="project" value="InterPro"/>
</dbReference>
<evidence type="ECO:0000313" key="3">
    <source>
        <dbReference type="Proteomes" id="UP000683360"/>
    </source>
</evidence>
<protein>
    <recommendedName>
        <fullName evidence="1">Endonuclease/exonuclease/phosphatase domain-containing protein</fullName>
    </recommendedName>
</protein>